<keyword evidence="2" id="KW-0472">Membrane</keyword>
<reference evidence="3" key="1">
    <citation type="journal article" date="2021" name="Genome Biol. Evol.">
        <title>A High-Quality Reference Genome for a Parasitic Bivalve with Doubly Uniparental Inheritance (Bivalvia: Unionida).</title>
        <authorList>
            <person name="Smith C.H."/>
        </authorList>
    </citation>
    <scope>NUCLEOTIDE SEQUENCE</scope>
    <source>
        <strain evidence="3">CHS0354</strain>
    </source>
</reference>
<protein>
    <submittedName>
        <fullName evidence="3">Uncharacterized protein</fullName>
    </submittedName>
</protein>
<accession>A0AAE0S184</accession>
<name>A0AAE0S184_9BIVA</name>
<reference evidence="3" key="3">
    <citation type="submission" date="2023-05" db="EMBL/GenBank/DDBJ databases">
        <authorList>
            <person name="Smith C.H."/>
        </authorList>
    </citation>
    <scope>NUCLEOTIDE SEQUENCE</scope>
    <source>
        <strain evidence="3">CHS0354</strain>
        <tissue evidence="3">Mantle</tissue>
    </source>
</reference>
<keyword evidence="2" id="KW-0812">Transmembrane</keyword>
<keyword evidence="4" id="KW-1185">Reference proteome</keyword>
<dbReference type="AlphaFoldDB" id="A0AAE0S184"/>
<evidence type="ECO:0000313" key="4">
    <source>
        <dbReference type="Proteomes" id="UP001195483"/>
    </source>
</evidence>
<organism evidence="3 4">
    <name type="scientific">Potamilus streckersoni</name>
    <dbReference type="NCBI Taxonomy" id="2493646"/>
    <lineage>
        <taxon>Eukaryota</taxon>
        <taxon>Metazoa</taxon>
        <taxon>Spiralia</taxon>
        <taxon>Lophotrochozoa</taxon>
        <taxon>Mollusca</taxon>
        <taxon>Bivalvia</taxon>
        <taxon>Autobranchia</taxon>
        <taxon>Heteroconchia</taxon>
        <taxon>Palaeoheterodonta</taxon>
        <taxon>Unionida</taxon>
        <taxon>Unionoidea</taxon>
        <taxon>Unionidae</taxon>
        <taxon>Ambleminae</taxon>
        <taxon>Lampsilini</taxon>
        <taxon>Potamilus</taxon>
    </lineage>
</organism>
<gene>
    <name evidence="3" type="ORF">CHS0354_025625</name>
</gene>
<keyword evidence="2" id="KW-1133">Transmembrane helix</keyword>
<evidence type="ECO:0000313" key="3">
    <source>
        <dbReference type="EMBL" id="KAK3583492.1"/>
    </source>
</evidence>
<dbReference type="EMBL" id="JAEAOA010001522">
    <property type="protein sequence ID" value="KAK3583492.1"/>
    <property type="molecule type" value="Genomic_DNA"/>
</dbReference>
<sequence length="93" mass="10822">MINTIFTLAAIASAVIFVAIYLGKRTHRKKKRSQDDKQLLPERHNPNPGREEDMPLLPERHNPNPGREFKQEPNDDVRLVRRNLWGESPDEVL</sequence>
<feature type="region of interest" description="Disordered" evidence="1">
    <location>
        <begin position="25"/>
        <end position="75"/>
    </location>
</feature>
<feature type="transmembrane region" description="Helical" evidence="2">
    <location>
        <begin position="6"/>
        <end position="23"/>
    </location>
</feature>
<evidence type="ECO:0000256" key="2">
    <source>
        <dbReference type="SAM" id="Phobius"/>
    </source>
</evidence>
<dbReference type="Proteomes" id="UP001195483">
    <property type="component" value="Unassembled WGS sequence"/>
</dbReference>
<feature type="compositionally biased region" description="Basic and acidic residues" evidence="1">
    <location>
        <begin position="33"/>
        <end position="75"/>
    </location>
</feature>
<reference evidence="3" key="2">
    <citation type="journal article" date="2021" name="Genome Biol. Evol.">
        <title>Developing a high-quality reference genome for a parasitic bivalve with doubly uniparental inheritance (Bivalvia: Unionida).</title>
        <authorList>
            <person name="Smith C.H."/>
        </authorList>
    </citation>
    <scope>NUCLEOTIDE SEQUENCE</scope>
    <source>
        <strain evidence="3">CHS0354</strain>
        <tissue evidence="3">Mantle</tissue>
    </source>
</reference>
<comment type="caution">
    <text evidence="3">The sequence shown here is derived from an EMBL/GenBank/DDBJ whole genome shotgun (WGS) entry which is preliminary data.</text>
</comment>
<proteinExistence type="predicted"/>
<evidence type="ECO:0000256" key="1">
    <source>
        <dbReference type="SAM" id="MobiDB-lite"/>
    </source>
</evidence>